<keyword evidence="2" id="KW-1185">Reference proteome</keyword>
<dbReference type="SUPFAM" id="SSF52980">
    <property type="entry name" value="Restriction endonuclease-like"/>
    <property type="match status" value="1"/>
</dbReference>
<dbReference type="GO" id="GO:0004519">
    <property type="term" value="F:endonuclease activity"/>
    <property type="evidence" value="ECO:0007669"/>
    <property type="project" value="UniProtKB-KW"/>
</dbReference>
<gene>
    <name evidence="1" type="ORF">KHA94_06055</name>
</gene>
<proteinExistence type="predicted"/>
<dbReference type="RefSeq" id="WP_213101170.1">
    <property type="nucleotide sequence ID" value="NZ_JAGYPM010000001.1"/>
</dbReference>
<dbReference type="InterPro" id="IPR011335">
    <property type="entry name" value="Restrct_endonuc-II-like"/>
</dbReference>
<comment type="caution">
    <text evidence="1">The sequence shown here is derived from an EMBL/GenBank/DDBJ whole genome shotgun (WGS) entry which is preliminary data.</text>
</comment>
<accession>A0ABS5NQC5</accession>
<organism evidence="1 2">
    <name type="scientific">Cytobacillus citreus</name>
    <dbReference type="NCBI Taxonomy" id="2833586"/>
    <lineage>
        <taxon>Bacteria</taxon>
        <taxon>Bacillati</taxon>
        <taxon>Bacillota</taxon>
        <taxon>Bacilli</taxon>
        <taxon>Bacillales</taxon>
        <taxon>Bacillaceae</taxon>
        <taxon>Cytobacillus</taxon>
    </lineage>
</organism>
<evidence type="ECO:0000313" key="1">
    <source>
        <dbReference type="EMBL" id="MBS4189771.1"/>
    </source>
</evidence>
<protein>
    <submittedName>
        <fullName evidence="1">TnsA endonuclease N-terminal domain-containing protein</fullName>
    </submittedName>
</protein>
<dbReference type="Gene3D" id="3.40.1350.10">
    <property type="match status" value="1"/>
</dbReference>
<keyword evidence="1" id="KW-0540">Nuclease</keyword>
<dbReference type="EMBL" id="JAGYPM010000001">
    <property type="protein sequence ID" value="MBS4189771.1"/>
    <property type="molecule type" value="Genomic_DNA"/>
</dbReference>
<dbReference type="Proteomes" id="UP000681027">
    <property type="component" value="Unassembled WGS sequence"/>
</dbReference>
<dbReference type="InterPro" id="IPR011856">
    <property type="entry name" value="tRNA_endonuc-like_dom_sf"/>
</dbReference>
<keyword evidence="1" id="KW-0378">Hydrolase</keyword>
<sequence>MKEGRGQGELSNYKPWINIQDFGSSGRVHRLNVWKTNRIHHLLSDLERNYFYALEWADEVIDIQDQYPLDRHLSTVIAEEKAADQVTETPLVMTTDFLITVRKNKEIIKEASN</sequence>
<name>A0ABS5NQC5_9BACI</name>
<keyword evidence="1" id="KW-0255">Endonuclease</keyword>
<evidence type="ECO:0000313" key="2">
    <source>
        <dbReference type="Proteomes" id="UP000681027"/>
    </source>
</evidence>
<reference evidence="1 2" key="1">
    <citation type="submission" date="2021-05" db="EMBL/GenBank/DDBJ databases">
        <title>Novel Bacillus species.</title>
        <authorList>
            <person name="Liu G."/>
        </authorList>
    </citation>
    <scope>NUCLEOTIDE SEQUENCE [LARGE SCALE GENOMIC DNA]</scope>
    <source>
        <strain evidence="1 2">FJAT-49705</strain>
    </source>
</reference>